<protein>
    <submittedName>
        <fullName evidence="1">Uncharacterized protein</fullName>
    </submittedName>
</protein>
<accession>A0ACC0KQJ2</accession>
<comment type="caution">
    <text evidence="1">The sequence shown here is derived from an EMBL/GenBank/DDBJ whole genome shotgun (WGS) entry which is preliminary data.</text>
</comment>
<gene>
    <name evidence="1" type="ORF">MSG28_010997</name>
</gene>
<dbReference type="Proteomes" id="UP001064048">
    <property type="component" value="Chromosome 18"/>
</dbReference>
<dbReference type="EMBL" id="CM046118">
    <property type="protein sequence ID" value="KAI8438520.1"/>
    <property type="molecule type" value="Genomic_DNA"/>
</dbReference>
<reference evidence="1 2" key="1">
    <citation type="journal article" date="2022" name="Genome Biol. Evol.">
        <title>The Spruce Budworm Genome: Reconstructing the Evolutionary History of Antifreeze Proteins.</title>
        <authorList>
            <person name="Beliveau C."/>
            <person name="Gagne P."/>
            <person name="Picq S."/>
            <person name="Vernygora O."/>
            <person name="Keeling C.I."/>
            <person name="Pinkney K."/>
            <person name="Doucet D."/>
            <person name="Wen F."/>
            <person name="Johnston J.S."/>
            <person name="Maaroufi H."/>
            <person name="Boyle B."/>
            <person name="Laroche J."/>
            <person name="Dewar K."/>
            <person name="Juretic N."/>
            <person name="Blackburn G."/>
            <person name="Nisole A."/>
            <person name="Brunet B."/>
            <person name="Brandao M."/>
            <person name="Lumley L."/>
            <person name="Duan J."/>
            <person name="Quan G."/>
            <person name="Lucarotti C.J."/>
            <person name="Roe A.D."/>
            <person name="Sperling F.A.H."/>
            <person name="Levesque R.C."/>
            <person name="Cusson M."/>
        </authorList>
    </citation>
    <scope>NUCLEOTIDE SEQUENCE [LARGE SCALE GENOMIC DNA]</scope>
    <source>
        <strain evidence="1">Glfc:IPQL:Cfum</strain>
    </source>
</reference>
<proteinExistence type="predicted"/>
<sequence>MALLLVPTLKPELWEFSNHLMATTPLMKINCLPTPAALEDNTQQTNQHILESVHSRLPLKVLHHRCLLYQIINQAPAHQETADLILVNLRLLMGQATQSRVAPEPTLEQSHQLVRMQLHTLGGSVVHQDFSNLMTMENLEAADFLALLASQVRGIKMQFNRAVTEVAQAPIHLRMVVLVVLDMGHTLVQLEVKIIPLTENP</sequence>
<evidence type="ECO:0000313" key="1">
    <source>
        <dbReference type="EMBL" id="KAI8438520.1"/>
    </source>
</evidence>
<name>A0ACC0KQJ2_CHOFU</name>
<keyword evidence="2" id="KW-1185">Reference proteome</keyword>
<evidence type="ECO:0000313" key="2">
    <source>
        <dbReference type="Proteomes" id="UP001064048"/>
    </source>
</evidence>
<organism evidence="1 2">
    <name type="scientific">Choristoneura fumiferana</name>
    <name type="common">Spruce budworm moth</name>
    <name type="synonym">Archips fumiferana</name>
    <dbReference type="NCBI Taxonomy" id="7141"/>
    <lineage>
        <taxon>Eukaryota</taxon>
        <taxon>Metazoa</taxon>
        <taxon>Ecdysozoa</taxon>
        <taxon>Arthropoda</taxon>
        <taxon>Hexapoda</taxon>
        <taxon>Insecta</taxon>
        <taxon>Pterygota</taxon>
        <taxon>Neoptera</taxon>
        <taxon>Endopterygota</taxon>
        <taxon>Lepidoptera</taxon>
        <taxon>Glossata</taxon>
        <taxon>Ditrysia</taxon>
        <taxon>Tortricoidea</taxon>
        <taxon>Tortricidae</taxon>
        <taxon>Tortricinae</taxon>
        <taxon>Choristoneura</taxon>
    </lineage>
</organism>